<dbReference type="EMBL" id="CAJGYO010000016">
    <property type="protein sequence ID" value="CAD6271618.1"/>
    <property type="molecule type" value="Genomic_DNA"/>
</dbReference>
<protein>
    <submittedName>
        <fullName evidence="2">Uncharacterized protein</fullName>
    </submittedName>
</protein>
<evidence type="ECO:0000313" key="3">
    <source>
        <dbReference type="Proteomes" id="UP000604825"/>
    </source>
</evidence>
<name>A0A811RMB2_9POAL</name>
<feature type="region of interest" description="Disordered" evidence="1">
    <location>
        <begin position="50"/>
        <end position="85"/>
    </location>
</feature>
<feature type="region of interest" description="Disordered" evidence="1">
    <location>
        <begin position="1"/>
        <end position="23"/>
    </location>
</feature>
<gene>
    <name evidence="2" type="ORF">NCGR_LOCUS54904</name>
</gene>
<keyword evidence="3" id="KW-1185">Reference proteome</keyword>
<reference evidence="2" key="1">
    <citation type="submission" date="2020-10" db="EMBL/GenBank/DDBJ databases">
        <authorList>
            <person name="Han B."/>
            <person name="Lu T."/>
            <person name="Zhao Q."/>
            <person name="Huang X."/>
            <person name="Zhao Y."/>
        </authorList>
    </citation>
    <scope>NUCLEOTIDE SEQUENCE</scope>
</reference>
<sequence length="104" mass="10964">MEERYDRAKGKGGGRTDGNNIGKEIDGKLYFTEEQVIACLTSHLNINADGSTARGKAPSGPSKCHGGRGHSKECSKEARSTNTKNGIGGEIAAAACHYCGKSRH</sequence>
<evidence type="ECO:0000313" key="2">
    <source>
        <dbReference type="EMBL" id="CAD6271618.1"/>
    </source>
</evidence>
<evidence type="ECO:0000256" key="1">
    <source>
        <dbReference type="SAM" id="MobiDB-lite"/>
    </source>
</evidence>
<comment type="caution">
    <text evidence="2">The sequence shown here is derived from an EMBL/GenBank/DDBJ whole genome shotgun (WGS) entry which is preliminary data.</text>
</comment>
<proteinExistence type="predicted"/>
<accession>A0A811RMB2</accession>
<dbReference type="AlphaFoldDB" id="A0A811RMB2"/>
<feature type="compositionally biased region" description="Basic and acidic residues" evidence="1">
    <location>
        <begin position="70"/>
        <end position="79"/>
    </location>
</feature>
<dbReference type="Proteomes" id="UP000604825">
    <property type="component" value="Unassembled WGS sequence"/>
</dbReference>
<organism evidence="2 3">
    <name type="scientific">Miscanthus lutarioriparius</name>
    <dbReference type="NCBI Taxonomy" id="422564"/>
    <lineage>
        <taxon>Eukaryota</taxon>
        <taxon>Viridiplantae</taxon>
        <taxon>Streptophyta</taxon>
        <taxon>Embryophyta</taxon>
        <taxon>Tracheophyta</taxon>
        <taxon>Spermatophyta</taxon>
        <taxon>Magnoliopsida</taxon>
        <taxon>Liliopsida</taxon>
        <taxon>Poales</taxon>
        <taxon>Poaceae</taxon>
        <taxon>PACMAD clade</taxon>
        <taxon>Panicoideae</taxon>
        <taxon>Andropogonodae</taxon>
        <taxon>Andropogoneae</taxon>
        <taxon>Saccharinae</taxon>
        <taxon>Miscanthus</taxon>
    </lineage>
</organism>